<name>A0A7X0CC44_9ACTN</name>
<dbReference type="EMBL" id="JACHJB010000004">
    <property type="protein sequence ID" value="MBB6351968.1"/>
    <property type="molecule type" value="Genomic_DNA"/>
</dbReference>
<dbReference type="Proteomes" id="UP000583800">
    <property type="component" value="Unassembled WGS sequence"/>
</dbReference>
<gene>
    <name evidence="2" type="ORF">FHU36_008551</name>
</gene>
<reference evidence="2 3" key="1">
    <citation type="submission" date="2020-08" db="EMBL/GenBank/DDBJ databases">
        <title>Sequencing the genomes of 1000 actinobacteria strains.</title>
        <authorList>
            <person name="Klenk H.-P."/>
        </authorList>
    </citation>
    <scope>NUCLEOTIDE SEQUENCE [LARGE SCALE GENOMIC DNA]</scope>
    <source>
        <strain evidence="2 3">DSM 45913</strain>
    </source>
</reference>
<feature type="region of interest" description="Disordered" evidence="1">
    <location>
        <begin position="1"/>
        <end position="41"/>
    </location>
</feature>
<comment type="caution">
    <text evidence="2">The sequence shown here is derived from an EMBL/GenBank/DDBJ whole genome shotgun (WGS) entry which is preliminary data.</text>
</comment>
<evidence type="ECO:0000256" key="1">
    <source>
        <dbReference type="SAM" id="MobiDB-lite"/>
    </source>
</evidence>
<accession>A0A7X0CC44</accession>
<keyword evidence="3" id="KW-1185">Reference proteome</keyword>
<organism evidence="2 3">
    <name type="scientific">Nonomuraea muscovyensis</name>
    <dbReference type="NCBI Taxonomy" id="1124761"/>
    <lineage>
        <taxon>Bacteria</taxon>
        <taxon>Bacillati</taxon>
        <taxon>Actinomycetota</taxon>
        <taxon>Actinomycetes</taxon>
        <taxon>Streptosporangiales</taxon>
        <taxon>Streptosporangiaceae</taxon>
        <taxon>Nonomuraea</taxon>
    </lineage>
</organism>
<evidence type="ECO:0000313" key="3">
    <source>
        <dbReference type="Proteomes" id="UP000583800"/>
    </source>
</evidence>
<evidence type="ECO:0000313" key="2">
    <source>
        <dbReference type="EMBL" id="MBB6351968.1"/>
    </source>
</evidence>
<protein>
    <submittedName>
        <fullName evidence="2">Uncharacterized protein</fullName>
    </submittedName>
</protein>
<dbReference type="RefSeq" id="WP_185089773.1">
    <property type="nucleotide sequence ID" value="NZ_JACHJB010000004.1"/>
</dbReference>
<dbReference type="AlphaFoldDB" id="A0A7X0CC44"/>
<sequence length="99" mass="9987">MPSWGRGAAGPGSERLTGADGTATSFAPNMPGPGHPGAAPWETCGTADLICPDRSVRTCAPCPAWERASASRTRDRVSALCAACERISVPSAASGPYAA</sequence>
<proteinExistence type="predicted"/>